<dbReference type="Gene3D" id="3.40.30.10">
    <property type="entry name" value="Glutaredoxin"/>
    <property type="match status" value="1"/>
</dbReference>
<evidence type="ECO:0000259" key="1">
    <source>
        <dbReference type="PROSITE" id="PS51352"/>
    </source>
</evidence>
<dbReference type="PROSITE" id="PS51257">
    <property type="entry name" value="PROKAR_LIPOPROTEIN"/>
    <property type="match status" value="1"/>
</dbReference>
<dbReference type="InterPro" id="IPR036249">
    <property type="entry name" value="Thioredoxin-like_sf"/>
</dbReference>
<proteinExistence type="predicted"/>
<dbReference type="PANTHER" id="PTHR42852:SF17">
    <property type="entry name" value="THIOREDOXIN-LIKE PROTEIN HI_1115"/>
    <property type="match status" value="1"/>
</dbReference>
<sequence length="399" mass="46271">MNSKQLFFLIIIPFFFSCNQKASNPIDELKSIGKRMKENNCIEYSYKIEKYRSYSGQAPTRNGKIYFEKNLEDSIIGMNFYNKQAPFVTFYGGDCHVTMRKADSTAHRAPLVHFKNGHGVSLPFLEMSYCAIQLFLSKPDIELQIDSLVKNDTIFNNQACTYYSFWANEKFIDTHKAFDKYNKKVELIINNNSLPLYYSQYKPIMRNKNLDYHFTEAFFSNYSLESKYSSSLFRMENIPEYYTWDMYKSVRKTLANGQAAPDWTLPQLDGDSITLSDLKGKYVLLDFWFIGCGACIKSIPTLNEIQNSYRKHNLEVIGISTDLKNPEKIKEYCAKRGMLYRNLFNGNSISKKYKINAAPIFYLIDKKGTIVYTQIGHDSKKLKENIAKQLNKTAPNRGS</sequence>
<evidence type="ECO:0000313" key="2">
    <source>
        <dbReference type="EMBL" id="NOU61994.1"/>
    </source>
</evidence>
<name>A0ABX1X0Q2_9BACT</name>
<keyword evidence="3" id="KW-1185">Reference proteome</keyword>
<organism evidence="2 3">
    <name type="scientific">Marinifilum caeruleilacunae</name>
    <dbReference type="NCBI Taxonomy" id="2499076"/>
    <lineage>
        <taxon>Bacteria</taxon>
        <taxon>Pseudomonadati</taxon>
        <taxon>Bacteroidota</taxon>
        <taxon>Bacteroidia</taxon>
        <taxon>Marinilabiliales</taxon>
        <taxon>Marinifilaceae</taxon>
    </lineage>
</organism>
<comment type="caution">
    <text evidence="2">The sequence shown here is derived from an EMBL/GenBank/DDBJ whole genome shotgun (WGS) entry which is preliminary data.</text>
</comment>
<feature type="domain" description="Thioredoxin" evidence="1">
    <location>
        <begin position="254"/>
        <end position="395"/>
    </location>
</feature>
<dbReference type="InterPro" id="IPR000866">
    <property type="entry name" value="AhpC/TSA"/>
</dbReference>
<dbReference type="EMBL" id="RZNH01000048">
    <property type="protein sequence ID" value="NOU61994.1"/>
    <property type="molecule type" value="Genomic_DNA"/>
</dbReference>
<dbReference type="InterPro" id="IPR013766">
    <property type="entry name" value="Thioredoxin_domain"/>
</dbReference>
<evidence type="ECO:0000313" key="3">
    <source>
        <dbReference type="Proteomes" id="UP000732105"/>
    </source>
</evidence>
<gene>
    <name evidence="2" type="ORF">ELS83_19525</name>
</gene>
<dbReference type="CDD" id="cd02966">
    <property type="entry name" value="TlpA_like_family"/>
    <property type="match status" value="1"/>
</dbReference>
<protein>
    <submittedName>
        <fullName evidence="2">TlpA family protein disulfide reductase</fullName>
    </submittedName>
</protein>
<dbReference type="InterPro" id="IPR050553">
    <property type="entry name" value="Thioredoxin_ResA/DsbE_sf"/>
</dbReference>
<dbReference type="PROSITE" id="PS51352">
    <property type="entry name" value="THIOREDOXIN_2"/>
    <property type="match status" value="1"/>
</dbReference>
<dbReference type="RefSeq" id="WP_171597256.1">
    <property type="nucleotide sequence ID" value="NZ_RZNH01000048.1"/>
</dbReference>
<dbReference type="Pfam" id="PF00578">
    <property type="entry name" value="AhpC-TSA"/>
    <property type="match status" value="1"/>
</dbReference>
<reference evidence="2 3" key="1">
    <citation type="submission" date="2018-12" db="EMBL/GenBank/DDBJ databases">
        <title>Marinifilum JC070 sp. nov., a marine bacterium isolated from Yongle Blue Hole in the South China Sea.</title>
        <authorList>
            <person name="Fu T."/>
        </authorList>
    </citation>
    <scope>NUCLEOTIDE SEQUENCE [LARGE SCALE GENOMIC DNA]</scope>
    <source>
        <strain evidence="2 3">JC070</strain>
    </source>
</reference>
<accession>A0ABX1X0Q2</accession>
<dbReference type="SUPFAM" id="SSF52833">
    <property type="entry name" value="Thioredoxin-like"/>
    <property type="match status" value="1"/>
</dbReference>
<dbReference type="Proteomes" id="UP000732105">
    <property type="component" value="Unassembled WGS sequence"/>
</dbReference>
<dbReference type="PANTHER" id="PTHR42852">
    <property type="entry name" value="THIOL:DISULFIDE INTERCHANGE PROTEIN DSBE"/>
    <property type="match status" value="1"/>
</dbReference>